<dbReference type="Proteomes" id="UP000326924">
    <property type="component" value="Unassembled WGS sequence"/>
</dbReference>
<evidence type="ECO:0000313" key="2">
    <source>
        <dbReference type="EMBL" id="KAA8903185.1"/>
    </source>
</evidence>
<proteinExistence type="predicted"/>
<name>A0A5J5EUX6_9PEZI</name>
<organism evidence="2 3">
    <name type="scientific">Sphaerosporella brunnea</name>
    <dbReference type="NCBI Taxonomy" id="1250544"/>
    <lineage>
        <taxon>Eukaryota</taxon>
        <taxon>Fungi</taxon>
        <taxon>Dikarya</taxon>
        <taxon>Ascomycota</taxon>
        <taxon>Pezizomycotina</taxon>
        <taxon>Pezizomycetes</taxon>
        <taxon>Pezizales</taxon>
        <taxon>Pyronemataceae</taxon>
        <taxon>Sphaerosporella</taxon>
    </lineage>
</organism>
<comment type="caution">
    <text evidence="2">The sequence shown here is derived from an EMBL/GenBank/DDBJ whole genome shotgun (WGS) entry which is preliminary data.</text>
</comment>
<reference evidence="2 3" key="1">
    <citation type="submission" date="2019-09" db="EMBL/GenBank/DDBJ databases">
        <title>Draft genome of the ectomycorrhizal ascomycete Sphaerosporella brunnea.</title>
        <authorList>
            <consortium name="DOE Joint Genome Institute"/>
            <person name="Benucci G.M."/>
            <person name="Marozzi G."/>
            <person name="Antonielli L."/>
            <person name="Sanchez S."/>
            <person name="Marco P."/>
            <person name="Wang X."/>
            <person name="Falini L.B."/>
            <person name="Barry K."/>
            <person name="Haridas S."/>
            <person name="Lipzen A."/>
            <person name="Labutti K."/>
            <person name="Grigoriev I.V."/>
            <person name="Murat C."/>
            <person name="Martin F."/>
            <person name="Albertini E."/>
            <person name="Donnini D."/>
            <person name="Bonito G."/>
        </authorList>
    </citation>
    <scope>NUCLEOTIDE SEQUENCE [LARGE SCALE GENOMIC DNA]</scope>
    <source>
        <strain evidence="2 3">Sb_GMNB300</strain>
    </source>
</reference>
<dbReference type="InParanoid" id="A0A5J5EUX6"/>
<dbReference type="EMBL" id="VXIS01000121">
    <property type="protein sequence ID" value="KAA8903185.1"/>
    <property type="molecule type" value="Genomic_DNA"/>
</dbReference>
<dbReference type="OrthoDB" id="5459224at2759"/>
<sequence>MPWLLQMHQFYYHTHARRSRLVNKHSSPRHIPEQNTSEEPPGPHLAGLCYPHGDEDAVVTRIPWSNQYAPPRPPCLFPRHSVRRRTAQESQRQHGKKYYRCPEEPAPLIRAKFNAGSPETFPPNGGYSVSYEIRRQYEGLDMESPLAQSTARMAEAEKRLPDLRAATTRITGKRVHDLEAERIRSIDLRDMLED</sequence>
<gene>
    <name evidence="2" type="ORF">FN846DRAFT_954427</name>
</gene>
<keyword evidence="3" id="KW-1185">Reference proteome</keyword>
<evidence type="ECO:0000256" key="1">
    <source>
        <dbReference type="SAM" id="MobiDB-lite"/>
    </source>
</evidence>
<feature type="region of interest" description="Disordered" evidence="1">
    <location>
        <begin position="21"/>
        <end position="43"/>
    </location>
</feature>
<protein>
    <submittedName>
        <fullName evidence="2">Uncharacterized protein</fullName>
    </submittedName>
</protein>
<evidence type="ECO:0000313" key="3">
    <source>
        <dbReference type="Proteomes" id="UP000326924"/>
    </source>
</evidence>
<dbReference type="AlphaFoldDB" id="A0A5J5EUX6"/>
<accession>A0A5J5EUX6</accession>